<dbReference type="Proteomes" id="UP000203822">
    <property type="component" value="Segment"/>
</dbReference>
<dbReference type="Pfam" id="PF06033">
    <property type="entry name" value="DUF918"/>
    <property type="match status" value="1"/>
</dbReference>
<evidence type="ECO:0000313" key="3">
    <source>
        <dbReference type="Proteomes" id="UP000203822"/>
    </source>
</evidence>
<evidence type="ECO:0000313" key="2">
    <source>
        <dbReference type="EMBL" id="ADD73766.1"/>
    </source>
</evidence>
<organism evidence="2 3">
    <name type="scientific">Lymantria xylina multiple nucleopolyhedrovirus</name>
    <dbReference type="NCBI Taxonomy" id="2847840"/>
    <lineage>
        <taxon>Viruses</taxon>
        <taxon>Viruses incertae sedis</taxon>
        <taxon>Naldaviricetes</taxon>
        <taxon>Lefavirales</taxon>
        <taxon>Baculoviridae</taxon>
        <taxon>Alphabaculovirus</taxon>
        <taxon>Alphabaculovirus lyxylinae</taxon>
        <taxon>Lymantria xylina nucleopolyhedrovirus</taxon>
    </lineage>
</organism>
<protein>
    <submittedName>
        <fullName evidence="2">ORF57</fullName>
    </submittedName>
</protein>
<dbReference type="KEGG" id="vg:8919481"/>
<dbReference type="InterPro" id="IPR009264">
    <property type="entry name" value="AcMNPV_Orf57"/>
</dbReference>
<reference evidence="2 3" key="1">
    <citation type="journal article" date="2010" name="BMC Genomics">
        <title>Genomic sequencing and analyses of Lymantria xylina multiple nucleopolyhedrovirus.</title>
        <authorList>
            <person name="Nai Y.S."/>
            <person name="Wu C.Y."/>
            <person name="Wang T.C."/>
            <person name="Chen Y.R."/>
            <person name="Lau W.H."/>
            <person name="Lo C.F."/>
            <person name="Tsai M.F."/>
            <person name="Wang C.H."/>
        </authorList>
    </citation>
    <scope>NUCLEOTIDE SEQUENCE [LARGE SCALE GENOMIC DNA]</scope>
    <source>
        <strain evidence="2">LyxyMNPV-5</strain>
    </source>
</reference>
<dbReference type="GeneID" id="8919481"/>
<name>D4N294_9ABAC</name>
<keyword evidence="1" id="KW-0812">Transmembrane</keyword>
<proteinExistence type="predicted"/>
<dbReference type="RefSeq" id="YP_003517797.1">
    <property type="nucleotide sequence ID" value="NC_013953.1"/>
</dbReference>
<evidence type="ECO:0000256" key="1">
    <source>
        <dbReference type="SAM" id="Phobius"/>
    </source>
</evidence>
<accession>D4N294</accession>
<keyword evidence="3" id="KW-1185">Reference proteome</keyword>
<sequence length="200" mass="23326">MAHDESSSRVRRGGASAECAAYKYKMTMKRLLVVFVWLHIMSVATRYLEFDGVALDLRHVVFSRAADEAENREYIIFLNVKKAMFSNFNLVSDLSLESLALFVYENLHHLVEGQLQRHGCYFEKFIFNEHDRNKSIAIELDENARLIVAAAVKPHEKYHQRIGGYVDFEQRHDRPAAEELTDAQRAERDRLFEIKLFELT</sequence>
<feature type="transmembrane region" description="Helical" evidence="1">
    <location>
        <begin position="31"/>
        <end position="48"/>
    </location>
</feature>
<dbReference type="EMBL" id="GQ202541">
    <property type="protein sequence ID" value="ADD73766.1"/>
    <property type="molecule type" value="Genomic_DNA"/>
</dbReference>
<keyword evidence="1" id="KW-0472">Membrane</keyword>
<keyword evidence="1" id="KW-1133">Transmembrane helix</keyword>
<dbReference type="OrthoDB" id="19330at10239"/>